<sequence>MSEPTNNKNSKTGKLFFKNLCVYFGEYCNCSSVHGFRYFGEKGRTSFERFWWIIVFVICLAACVLSICRVYKRWEESPVIVNFANKGTPIYEIPFPAVTICPESKSVQDKFNYTEILLKKEDNLLLTPQENIYLDYMSLLCDHHPQFNDTQKEAFPEEFYDFMDYVKPEFQLACSHSSFHTDCSDLFIPVITEEGVCYSYNILRKNDIFRENVVHYIDSYHNVNLSMSSGWSIEGGYRKNVGVSVYPFRAFLSGAKHGLNLKIFTSNENLDYACKGPVQGHRVLLHAPMTLPRPGQNYFRIPLDQNIIASVQPVVITTSKAIAKYHIKRRGCYFQEERYLKYFKNYTSTSCKMECLTNYTLLLCGCVNFFMPREHNTKICGTAKTQCMKKAEEKMEGTHLMLELEQWKIRFNDNFKVDCDCLPICSDLSYEVETSQSDLQWKKWTHARRLSENFNKSHMSALTIFFKSDNFITAERNELYGPIDFLANFGGLLGLFTGFSVLSLMEILNTVEMRRLNNSSFKEIATYFREYCNCTSVHGFRYIGEKERSYVEREFRLWWFIVFVLCLVACIFSIFEVYKKWEQSPVIVNFANKGTPIYNIPFPTVTICPEAKFAQDKFNYTDLLRKKENHTYLTSEEEMYFKYMSLLCNNNYPNLNPLTENKTFSEKFYDFMVDVRPNFLLKKCSFMLNEVLCQFLFNPIITDEGVCYSFNIIDGSEIYRDIVYLNIKIQFLFCLISLYCRLSDNVGYHKTAFSVKNWSIEAGYDKDAGISPYPMRAYLEGANRGFSFTIFTPIEDVDYACQKPFQGYRLFLGTPTTLPRPNQKYFRLPLNQDVTAAVEPAMTTTSASVKKYSPKIRGCYSQEERYLKYFRNYTSRENGTKICGTGSRACVKEAEVRMHMANLMLKLEHFQIINSSRDFEMDCDCLVHCSELSYEVETSQTDINWDKWTRMHPNTRPTKRLSHVSSLTIFFKNDNFITSERNALYGPIDFLANFGGLLGLFSGFSVLSFMEILYFLTVRLFYNKRLYGRWAGPEE</sequence>
<feature type="transmembrane region" description="Helical" evidence="13">
    <location>
        <begin position="990"/>
        <end position="1016"/>
    </location>
</feature>
<keyword evidence="4 12" id="KW-0894">Sodium channel</keyword>
<comment type="subcellular location">
    <subcellularLocation>
        <location evidence="1">Membrane</location>
        <topology evidence="1">Multi-pass membrane protein</topology>
    </subcellularLocation>
</comment>
<evidence type="ECO:0000256" key="3">
    <source>
        <dbReference type="ARBA" id="ARBA00022448"/>
    </source>
</evidence>
<evidence type="ECO:0000256" key="8">
    <source>
        <dbReference type="ARBA" id="ARBA00023065"/>
    </source>
</evidence>
<keyword evidence="6 13" id="KW-1133">Transmembrane helix</keyword>
<feature type="transmembrane region" description="Helical" evidence="13">
    <location>
        <begin position="557"/>
        <end position="575"/>
    </location>
</feature>
<name>A0A482VMG7_ASBVE</name>
<dbReference type="Proteomes" id="UP000292052">
    <property type="component" value="Unassembled WGS sequence"/>
</dbReference>
<evidence type="ECO:0000313" key="15">
    <source>
        <dbReference type="Proteomes" id="UP000292052"/>
    </source>
</evidence>
<comment type="caution">
    <text evidence="14">The sequence shown here is derived from an EMBL/GenBank/DDBJ whole genome shotgun (WGS) entry which is preliminary data.</text>
</comment>
<evidence type="ECO:0000256" key="2">
    <source>
        <dbReference type="ARBA" id="ARBA00007193"/>
    </source>
</evidence>
<keyword evidence="11 12" id="KW-0407">Ion channel</keyword>
<reference evidence="14 15" key="1">
    <citation type="submission" date="2017-03" db="EMBL/GenBank/DDBJ databases">
        <title>Genome of the blue death feigning beetle - Asbolus verrucosus.</title>
        <authorList>
            <person name="Rider S.D."/>
        </authorList>
    </citation>
    <scope>NUCLEOTIDE SEQUENCE [LARGE SCALE GENOMIC DNA]</scope>
    <source>
        <strain evidence="14">Butters</strain>
        <tissue evidence="14">Head and leg muscle</tissue>
    </source>
</reference>
<dbReference type="PROSITE" id="PS01206">
    <property type="entry name" value="ASC"/>
    <property type="match status" value="1"/>
</dbReference>
<evidence type="ECO:0000256" key="1">
    <source>
        <dbReference type="ARBA" id="ARBA00004141"/>
    </source>
</evidence>
<accession>A0A482VMG7</accession>
<evidence type="ECO:0000256" key="5">
    <source>
        <dbReference type="ARBA" id="ARBA00022692"/>
    </source>
</evidence>
<dbReference type="Gene3D" id="1.10.287.820">
    <property type="entry name" value="Acid-sensing ion channel domain"/>
    <property type="match status" value="1"/>
</dbReference>
<dbReference type="GO" id="GO:0015280">
    <property type="term" value="F:ligand-gated sodium channel activity"/>
    <property type="evidence" value="ECO:0007669"/>
    <property type="project" value="TreeGrafter"/>
</dbReference>
<keyword evidence="9 13" id="KW-0472">Membrane</keyword>
<keyword evidence="15" id="KW-1185">Reference proteome</keyword>
<evidence type="ECO:0000313" key="14">
    <source>
        <dbReference type="EMBL" id="RZC33873.1"/>
    </source>
</evidence>
<dbReference type="OrthoDB" id="6021021at2759"/>
<keyword evidence="5 12" id="KW-0812">Transmembrane</keyword>
<evidence type="ECO:0000256" key="9">
    <source>
        <dbReference type="ARBA" id="ARBA00023136"/>
    </source>
</evidence>
<feature type="transmembrane region" description="Helical" evidence="13">
    <location>
        <begin position="485"/>
        <end position="505"/>
    </location>
</feature>
<evidence type="ECO:0000256" key="4">
    <source>
        <dbReference type="ARBA" id="ARBA00022461"/>
    </source>
</evidence>
<evidence type="ECO:0000256" key="7">
    <source>
        <dbReference type="ARBA" id="ARBA00023053"/>
    </source>
</evidence>
<evidence type="ECO:0000256" key="13">
    <source>
        <dbReference type="SAM" id="Phobius"/>
    </source>
</evidence>
<dbReference type="Pfam" id="PF00858">
    <property type="entry name" value="ASC"/>
    <property type="match status" value="2"/>
</dbReference>
<dbReference type="InterPro" id="IPR020903">
    <property type="entry name" value="ENaC_CS"/>
</dbReference>
<dbReference type="Gene3D" id="1.10.287.770">
    <property type="entry name" value="YojJ-like"/>
    <property type="match status" value="2"/>
</dbReference>
<evidence type="ECO:0000256" key="11">
    <source>
        <dbReference type="ARBA" id="ARBA00023303"/>
    </source>
</evidence>
<evidence type="ECO:0000256" key="12">
    <source>
        <dbReference type="RuleBase" id="RU000679"/>
    </source>
</evidence>
<protein>
    <submittedName>
        <fullName evidence="14">ASC domain containing protein</fullName>
    </submittedName>
</protein>
<feature type="transmembrane region" description="Helical" evidence="13">
    <location>
        <begin position="50"/>
        <end position="67"/>
    </location>
</feature>
<dbReference type="PANTHER" id="PTHR11690">
    <property type="entry name" value="AMILORIDE-SENSITIVE SODIUM CHANNEL-RELATED"/>
    <property type="match status" value="1"/>
</dbReference>
<keyword evidence="8 12" id="KW-0406">Ion transport</keyword>
<keyword evidence="3 12" id="KW-0813">Transport</keyword>
<dbReference type="EMBL" id="QDEB01084863">
    <property type="protein sequence ID" value="RZC33873.1"/>
    <property type="molecule type" value="Genomic_DNA"/>
</dbReference>
<keyword evidence="10 12" id="KW-0739">Sodium transport</keyword>
<comment type="similarity">
    <text evidence="2 12">Belongs to the amiloride-sensitive sodium channel (TC 1.A.6) family.</text>
</comment>
<evidence type="ECO:0000256" key="6">
    <source>
        <dbReference type="ARBA" id="ARBA00022989"/>
    </source>
</evidence>
<evidence type="ECO:0000256" key="10">
    <source>
        <dbReference type="ARBA" id="ARBA00023201"/>
    </source>
</evidence>
<dbReference type="PRINTS" id="PR01078">
    <property type="entry name" value="AMINACHANNEL"/>
</dbReference>
<keyword evidence="7" id="KW-0915">Sodium</keyword>
<dbReference type="GO" id="GO:0005886">
    <property type="term" value="C:plasma membrane"/>
    <property type="evidence" value="ECO:0007669"/>
    <property type="project" value="TreeGrafter"/>
</dbReference>
<gene>
    <name evidence="14" type="ORF">BDFB_008368</name>
</gene>
<dbReference type="AlphaFoldDB" id="A0A482VMG7"/>
<dbReference type="InterPro" id="IPR001873">
    <property type="entry name" value="ENaC"/>
</dbReference>
<organism evidence="14 15">
    <name type="scientific">Asbolus verrucosus</name>
    <name type="common">Desert ironclad beetle</name>
    <dbReference type="NCBI Taxonomy" id="1661398"/>
    <lineage>
        <taxon>Eukaryota</taxon>
        <taxon>Metazoa</taxon>
        <taxon>Ecdysozoa</taxon>
        <taxon>Arthropoda</taxon>
        <taxon>Hexapoda</taxon>
        <taxon>Insecta</taxon>
        <taxon>Pterygota</taxon>
        <taxon>Neoptera</taxon>
        <taxon>Endopterygota</taxon>
        <taxon>Coleoptera</taxon>
        <taxon>Polyphaga</taxon>
        <taxon>Cucujiformia</taxon>
        <taxon>Tenebrionidae</taxon>
        <taxon>Pimeliinae</taxon>
        <taxon>Asbolus</taxon>
    </lineage>
</organism>
<proteinExistence type="inferred from homology"/>
<dbReference type="PANTHER" id="PTHR11690:SF288">
    <property type="entry name" value="AMILORIDE-SENSITIVE NA+ CHANNEL-RELATED"/>
    <property type="match status" value="1"/>
</dbReference>